<dbReference type="EnsemblMetazoa" id="AMIN014324-RA">
    <property type="protein sequence ID" value="AMIN014324-PA"/>
    <property type="gene ID" value="AMIN014324"/>
</dbReference>
<evidence type="ECO:0000313" key="1">
    <source>
        <dbReference type="EnsemblMetazoa" id="AMIN014324-PB"/>
    </source>
</evidence>
<reference evidence="2" key="1">
    <citation type="submission" date="2013-03" db="EMBL/GenBank/DDBJ databases">
        <title>The Genome Sequence of Anopheles minimus MINIMUS1.</title>
        <authorList>
            <consortium name="The Broad Institute Genomics Platform"/>
            <person name="Neafsey D.E."/>
            <person name="Walton C."/>
            <person name="Walker B."/>
            <person name="Young S.K."/>
            <person name="Zeng Q."/>
            <person name="Gargeya S."/>
            <person name="Fitzgerald M."/>
            <person name="Haas B."/>
            <person name="Abouelleil A."/>
            <person name="Allen A.W."/>
            <person name="Alvarado L."/>
            <person name="Arachchi H.M."/>
            <person name="Berlin A.M."/>
            <person name="Chapman S.B."/>
            <person name="Gainer-Dewar J."/>
            <person name="Goldberg J."/>
            <person name="Griggs A."/>
            <person name="Gujja S."/>
            <person name="Hansen M."/>
            <person name="Howarth C."/>
            <person name="Imamovic A."/>
            <person name="Ireland A."/>
            <person name="Larimer J."/>
            <person name="McCowan C."/>
            <person name="Murphy C."/>
            <person name="Pearson M."/>
            <person name="Poon T.W."/>
            <person name="Priest M."/>
            <person name="Roberts A."/>
            <person name="Saif S."/>
            <person name="Shea T."/>
            <person name="Sisk P."/>
            <person name="Sykes S."/>
            <person name="Wortman J."/>
            <person name="Nusbaum C."/>
            <person name="Birren B."/>
        </authorList>
    </citation>
    <scope>NUCLEOTIDE SEQUENCE [LARGE SCALE GENOMIC DNA]</scope>
    <source>
        <strain evidence="2">MINIMUS1</strain>
    </source>
</reference>
<sequence length="67" mass="7796">MWKTRIISTTLHMFVTFTRLPNNAATSSPFTLDISANHTQMNNPDHLSHFTTVSENFLTFYRNRSFS</sequence>
<evidence type="ECO:0000313" key="2">
    <source>
        <dbReference type="Proteomes" id="UP000075920"/>
    </source>
</evidence>
<name>A0A182WNP6_9DIPT</name>
<proteinExistence type="predicted"/>
<accession>A0A182WNP6</accession>
<dbReference type="Proteomes" id="UP000075920">
    <property type="component" value="Unassembled WGS sequence"/>
</dbReference>
<reference evidence="1" key="2">
    <citation type="submission" date="2020-05" db="UniProtKB">
        <authorList>
            <consortium name="EnsemblMetazoa"/>
        </authorList>
    </citation>
    <scope>IDENTIFICATION</scope>
    <source>
        <strain evidence="1">MINIMUS1</strain>
    </source>
</reference>
<dbReference type="EnsemblMetazoa" id="AMIN014324-RB">
    <property type="protein sequence ID" value="AMIN014324-PB"/>
    <property type="gene ID" value="AMIN014324"/>
</dbReference>
<organism evidence="1 2">
    <name type="scientific">Anopheles minimus</name>
    <dbReference type="NCBI Taxonomy" id="112268"/>
    <lineage>
        <taxon>Eukaryota</taxon>
        <taxon>Metazoa</taxon>
        <taxon>Ecdysozoa</taxon>
        <taxon>Arthropoda</taxon>
        <taxon>Hexapoda</taxon>
        <taxon>Insecta</taxon>
        <taxon>Pterygota</taxon>
        <taxon>Neoptera</taxon>
        <taxon>Endopterygota</taxon>
        <taxon>Diptera</taxon>
        <taxon>Nematocera</taxon>
        <taxon>Culicoidea</taxon>
        <taxon>Culicidae</taxon>
        <taxon>Anophelinae</taxon>
        <taxon>Anopheles</taxon>
    </lineage>
</organism>
<dbReference type="AlphaFoldDB" id="A0A182WNP6"/>
<keyword evidence="2" id="KW-1185">Reference proteome</keyword>
<protein>
    <submittedName>
        <fullName evidence="1">Uncharacterized protein</fullName>
    </submittedName>
</protein>
<dbReference type="VEuPathDB" id="VectorBase:AMIN014324"/>